<keyword evidence="5" id="KW-0808">Transferase</keyword>
<keyword evidence="21" id="KW-1185">Reference proteome</keyword>
<comment type="similarity">
    <text evidence="14">Belongs to the RBR family. RNF19 subfamily.</text>
</comment>
<dbReference type="InterPro" id="IPR044066">
    <property type="entry name" value="TRIAD_supradom"/>
</dbReference>
<feature type="compositionally biased region" description="Polar residues" evidence="16">
    <location>
        <begin position="1035"/>
        <end position="1052"/>
    </location>
</feature>
<dbReference type="EMBL" id="OV696701">
    <property type="protein sequence ID" value="CAH1247282.1"/>
    <property type="molecule type" value="Genomic_DNA"/>
</dbReference>
<keyword evidence="9 15" id="KW-0863">Zinc-finger</keyword>
<dbReference type="Pfam" id="PF01485">
    <property type="entry name" value="IBR"/>
    <property type="match status" value="2"/>
</dbReference>
<dbReference type="FunFam" id="2.20.25.20:FF:000004">
    <property type="entry name" value="RBR-type E3 ubiquitin transferase"/>
    <property type="match status" value="1"/>
</dbReference>
<feature type="compositionally biased region" description="Polar residues" evidence="16">
    <location>
        <begin position="1159"/>
        <end position="1170"/>
    </location>
</feature>
<dbReference type="Gene3D" id="1.20.120.1750">
    <property type="match status" value="1"/>
</dbReference>
<keyword evidence="8" id="KW-0677">Repeat</keyword>
<dbReference type="Gene3D" id="3.30.40.10">
    <property type="entry name" value="Zinc/RING finger domain, C3HC4 (zinc finger)"/>
    <property type="match status" value="1"/>
</dbReference>
<dbReference type="GO" id="GO:0016567">
    <property type="term" value="P:protein ubiquitination"/>
    <property type="evidence" value="ECO:0007669"/>
    <property type="project" value="InterPro"/>
</dbReference>
<evidence type="ECO:0000256" key="15">
    <source>
        <dbReference type="PROSITE-ProRule" id="PRU00175"/>
    </source>
</evidence>
<dbReference type="CDD" id="cd16775">
    <property type="entry name" value="RING-HC_RBR_RNF19A"/>
    <property type="match status" value="1"/>
</dbReference>
<evidence type="ECO:0000256" key="11">
    <source>
        <dbReference type="ARBA" id="ARBA00022833"/>
    </source>
</evidence>
<dbReference type="Gene3D" id="2.20.25.20">
    <property type="match status" value="1"/>
</dbReference>
<evidence type="ECO:0000259" key="19">
    <source>
        <dbReference type="PROSITE" id="PS51873"/>
    </source>
</evidence>
<dbReference type="InterPro" id="IPR001841">
    <property type="entry name" value="Znf_RING"/>
</dbReference>
<keyword evidence="10" id="KW-0833">Ubl conjugation pathway</keyword>
<evidence type="ECO:0000256" key="6">
    <source>
        <dbReference type="ARBA" id="ARBA00022692"/>
    </source>
</evidence>
<dbReference type="InterPro" id="IPR002867">
    <property type="entry name" value="IBR_dom"/>
</dbReference>
<evidence type="ECO:0000313" key="21">
    <source>
        <dbReference type="Proteomes" id="UP000838412"/>
    </source>
</evidence>
<evidence type="ECO:0000256" key="14">
    <source>
        <dbReference type="ARBA" id="ARBA00061087"/>
    </source>
</evidence>
<protein>
    <recommendedName>
        <fullName evidence="4">RBR-type E3 ubiquitin transferase</fullName>
        <ecNumber evidence="4">2.3.2.31</ecNumber>
    </recommendedName>
</protein>
<comment type="pathway">
    <text evidence="3">Protein modification; protein ubiquitination.</text>
</comment>
<dbReference type="Proteomes" id="UP000838412">
    <property type="component" value="Chromosome 16"/>
</dbReference>
<evidence type="ECO:0000256" key="4">
    <source>
        <dbReference type="ARBA" id="ARBA00012251"/>
    </source>
</evidence>
<feature type="transmembrane region" description="Helical" evidence="17">
    <location>
        <begin position="312"/>
        <end position="343"/>
    </location>
</feature>
<evidence type="ECO:0000256" key="10">
    <source>
        <dbReference type="ARBA" id="ARBA00022786"/>
    </source>
</evidence>
<dbReference type="CDD" id="cd20338">
    <property type="entry name" value="BRcat_RBR_RNF19"/>
    <property type="match status" value="1"/>
</dbReference>
<feature type="compositionally biased region" description="Basic residues" evidence="16">
    <location>
        <begin position="24"/>
        <end position="49"/>
    </location>
</feature>
<evidence type="ECO:0000256" key="12">
    <source>
        <dbReference type="ARBA" id="ARBA00022989"/>
    </source>
</evidence>
<dbReference type="OrthoDB" id="1431934at2759"/>
<evidence type="ECO:0000256" key="2">
    <source>
        <dbReference type="ARBA" id="ARBA00004141"/>
    </source>
</evidence>
<dbReference type="EC" id="2.3.2.31" evidence="4"/>
<evidence type="ECO:0000256" key="9">
    <source>
        <dbReference type="ARBA" id="ARBA00022771"/>
    </source>
</evidence>
<feature type="transmembrane region" description="Helical" evidence="17">
    <location>
        <begin position="363"/>
        <end position="396"/>
    </location>
</feature>
<dbReference type="FunFam" id="1.20.120.1750:FF:000001">
    <property type="entry name" value="RBR-type E3 ubiquitin transferase"/>
    <property type="match status" value="1"/>
</dbReference>
<proteinExistence type="inferred from homology"/>
<feature type="domain" description="RING-type" evidence="18">
    <location>
        <begin position="90"/>
        <end position="137"/>
    </location>
</feature>
<evidence type="ECO:0000259" key="18">
    <source>
        <dbReference type="PROSITE" id="PS50089"/>
    </source>
</evidence>
<accession>A0A8K0EFS3</accession>
<evidence type="ECO:0000256" key="5">
    <source>
        <dbReference type="ARBA" id="ARBA00022679"/>
    </source>
</evidence>
<feature type="compositionally biased region" description="Basic residues" evidence="16">
    <location>
        <begin position="828"/>
        <end position="840"/>
    </location>
</feature>
<name>A0A8K0EFS3_BRALA</name>
<feature type="domain" description="RING-type" evidence="19">
    <location>
        <begin position="86"/>
        <end position="302"/>
    </location>
</feature>
<feature type="compositionally biased region" description="Polar residues" evidence="16">
    <location>
        <begin position="949"/>
        <end position="958"/>
    </location>
</feature>
<reference evidence="20" key="1">
    <citation type="submission" date="2022-01" db="EMBL/GenBank/DDBJ databases">
        <authorList>
            <person name="Braso-Vives M."/>
        </authorList>
    </citation>
    <scope>NUCLEOTIDE SEQUENCE</scope>
</reference>
<feature type="compositionally biased region" description="Gly residues" evidence="16">
    <location>
        <begin position="1133"/>
        <end position="1146"/>
    </location>
</feature>
<feature type="region of interest" description="Disordered" evidence="16">
    <location>
        <begin position="430"/>
        <end position="618"/>
    </location>
</feature>
<evidence type="ECO:0000256" key="7">
    <source>
        <dbReference type="ARBA" id="ARBA00022723"/>
    </source>
</evidence>
<feature type="compositionally biased region" description="Polar residues" evidence="16">
    <location>
        <begin position="1"/>
        <end position="18"/>
    </location>
</feature>
<feature type="compositionally biased region" description="Low complexity" evidence="16">
    <location>
        <begin position="915"/>
        <end position="929"/>
    </location>
</feature>
<dbReference type="PROSITE" id="PS51873">
    <property type="entry name" value="TRIAD"/>
    <property type="match status" value="1"/>
</dbReference>
<evidence type="ECO:0000256" key="1">
    <source>
        <dbReference type="ARBA" id="ARBA00001798"/>
    </source>
</evidence>
<organism evidence="20 21">
    <name type="scientific">Branchiostoma lanceolatum</name>
    <name type="common">Common lancelet</name>
    <name type="synonym">Amphioxus lanceolatum</name>
    <dbReference type="NCBI Taxonomy" id="7740"/>
    <lineage>
        <taxon>Eukaryota</taxon>
        <taxon>Metazoa</taxon>
        <taxon>Chordata</taxon>
        <taxon>Cephalochordata</taxon>
        <taxon>Leptocardii</taxon>
        <taxon>Amphioxiformes</taxon>
        <taxon>Branchiostomatidae</taxon>
        <taxon>Branchiostoma</taxon>
    </lineage>
</organism>
<comment type="catalytic activity">
    <reaction evidence="1">
        <text>[E2 ubiquitin-conjugating enzyme]-S-ubiquitinyl-L-cysteine + [acceptor protein]-L-lysine = [E2 ubiquitin-conjugating enzyme]-L-cysteine + [acceptor protein]-N(6)-ubiquitinyl-L-lysine.</text>
        <dbReference type="EC" id="2.3.2.31"/>
    </reaction>
</comment>
<dbReference type="InterPro" id="IPR013083">
    <property type="entry name" value="Znf_RING/FYVE/PHD"/>
</dbReference>
<feature type="compositionally biased region" description="Low complexity" evidence="16">
    <location>
        <begin position="1069"/>
        <end position="1078"/>
    </location>
</feature>
<feature type="compositionally biased region" description="Basic and acidic residues" evidence="16">
    <location>
        <begin position="841"/>
        <end position="912"/>
    </location>
</feature>
<feature type="region of interest" description="Disordered" evidence="16">
    <location>
        <begin position="803"/>
        <end position="1111"/>
    </location>
</feature>
<dbReference type="PANTHER" id="PTHR11685">
    <property type="entry name" value="RBR FAMILY RING FINGER AND IBR DOMAIN-CONTAINING"/>
    <property type="match status" value="1"/>
</dbReference>
<gene>
    <name evidence="20" type="primary">RNF19A</name>
    <name evidence="20" type="ORF">BLAG_LOCUS9003</name>
</gene>
<dbReference type="CDD" id="cd20355">
    <property type="entry name" value="Rcat_RBR_RNF19"/>
    <property type="match status" value="1"/>
</dbReference>
<keyword evidence="6 17" id="KW-0812">Transmembrane</keyword>
<evidence type="ECO:0000256" key="8">
    <source>
        <dbReference type="ARBA" id="ARBA00022737"/>
    </source>
</evidence>
<keyword evidence="13 17" id="KW-0472">Membrane</keyword>
<evidence type="ECO:0000256" key="16">
    <source>
        <dbReference type="SAM" id="MobiDB-lite"/>
    </source>
</evidence>
<keyword evidence="11" id="KW-0862">Zinc</keyword>
<dbReference type="PROSITE" id="PS50089">
    <property type="entry name" value="ZF_RING_2"/>
    <property type="match status" value="1"/>
</dbReference>
<feature type="compositionally biased region" description="Polar residues" evidence="16">
    <location>
        <begin position="816"/>
        <end position="827"/>
    </location>
</feature>
<evidence type="ECO:0000256" key="17">
    <source>
        <dbReference type="SAM" id="Phobius"/>
    </source>
</evidence>
<dbReference type="GO" id="GO:0061630">
    <property type="term" value="F:ubiquitin protein ligase activity"/>
    <property type="evidence" value="ECO:0007669"/>
    <property type="project" value="UniProtKB-EC"/>
</dbReference>
<dbReference type="InterPro" id="IPR031127">
    <property type="entry name" value="E3_UB_ligase_RBR"/>
</dbReference>
<sequence length="1170" mass="122733">MSFPETDSNSCSSASISLPGSVRPTRKQSRFSLRHIFSRSRSSKSRRGIKGREPEGVAMAISSVSVQTPLGSAGGIQLTSGGDGDKATECPLCCTEYPRANFPEIATCPHRSCIDCLRQYLRIEITESRVNISCPECAERFHPTDMQRILGDRHLMDKYEEFMLRRCLVLDPDSRWCPAPDCGYAVIASGCASCPKLQCLRDGCGTYFCYHCKAEWHPNQTCDMARQQRTNNLRSSSVSHSQVSAADDIKPCPRCGAYIVKMDDGSCNHMTCAVCGAEFCWLCMKEISDLHYLSPSGCTFWGKKPWSRKKKILWQLGTLVGAPVGIALIASISLPAMIIGIPVYMGRKIHNKYENLPPHRRHLAVTGGVSLSILVAPVLAALTVGIGVPIMLAYVYGVVPISLCRSGGCGVRTTQKGGVRFEFDDDNEANVGAGGAMTGENGSMDHSLPGKEGNPSIGEGSLLSVSNVGRENGSMDHSLPGKEGNPSIGEGENGSMDHSLPGKEGNPSIGEGSLLSVSNVGRENGSMDHSLPGKEGNPSIGEGENGSMDHSLPGKEGNPSIGEGSLLSVSNVGRENGSMDHSLPGKEGNPSIGEGENGSMDHSLPGKEGNPSIGEGSLLSVSNVGRENLSMDHSLPGKEGNPSIREGSLLSVSNVGRENGSMDHSLPGKEGNPSIGEGSLLSASSSQVERLGVLRDSVSDRDSASTMAIAGSLAGSTGVTTNHRLEVQADVQRKRCSVSSESPSASLGDNASTVAMAGSLLNGIGASSYTLGGAVAGATIQPLEVAVDLGGAVAGATVDLAEKPKSRHSSGGSSSVDNLQDSQTCRATSKHRGSHRRSKVRGQEGRGQDKVRGQGDKVKGHVDSDRKVWSREESERRTWSREESDRRVGRSEESERRVLGRDGSDADRRAWTRDSCGSSCPSPSISLCSTTDSHCSRTDSHYSEGSLAMSHTDTSSRGSAAAMSHTDTSSRGSAAAMSHTDTSSRGSAAAMSHTDTSSRGSAAAMSHTDTSSRGSAAAMSHTDTSSRGSAAAMSHTDTSSRGSAKLDSSSHSYGAAMTAKTDTLGQTSGAGMSAASDASSRDPEAACVRSVSPLTEVENDRPDVFSPAPARVVSFPSETQSLGHILEEREMGGGDGQSGFVGGGEGLGRRRYSMEEPSSVHTARQDQSSL</sequence>
<keyword evidence="7" id="KW-0479">Metal-binding</keyword>
<dbReference type="FunFam" id="3.30.40.10:FF:000052">
    <property type="entry name" value="RBR-type E3 ubiquitin transferase"/>
    <property type="match status" value="1"/>
</dbReference>
<dbReference type="AlphaFoldDB" id="A0A8K0EFS3"/>
<feature type="region of interest" description="Disordered" evidence="16">
    <location>
        <begin position="654"/>
        <end position="682"/>
    </location>
</feature>
<dbReference type="SUPFAM" id="SSF57850">
    <property type="entry name" value="RING/U-box"/>
    <property type="match status" value="3"/>
</dbReference>
<feature type="region of interest" description="Disordered" evidence="16">
    <location>
        <begin position="1129"/>
        <end position="1170"/>
    </location>
</feature>
<comment type="subcellular location">
    <subcellularLocation>
        <location evidence="2">Membrane</location>
        <topology evidence="2">Multi-pass membrane protein</topology>
    </subcellularLocation>
</comment>
<feature type="region of interest" description="Disordered" evidence="16">
    <location>
        <begin position="1"/>
        <end position="56"/>
    </location>
</feature>
<dbReference type="GO" id="GO:0016020">
    <property type="term" value="C:membrane"/>
    <property type="evidence" value="ECO:0007669"/>
    <property type="project" value="UniProtKB-SubCell"/>
</dbReference>
<dbReference type="SMART" id="SM00647">
    <property type="entry name" value="IBR"/>
    <property type="match status" value="2"/>
</dbReference>
<evidence type="ECO:0000313" key="20">
    <source>
        <dbReference type="EMBL" id="CAH1247282.1"/>
    </source>
</evidence>
<evidence type="ECO:0000256" key="3">
    <source>
        <dbReference type="ARBA" id="ARBA00004906"/>
    </source>
</evidence>
<dbReference type="GO" id="GO:0008270">
    <property type="term" value="F:zinc ion binding"/>
    <property type="evidence" value="ECO:0007669"/>
    <property type="project" value="UniProtKB-KW"/>
</dbReference>
<keyword evidence="12 17" id="KW-1133">Transmembrane helix</keyword>
<evidence type="ECO:0000256" key="13">
    <source>
        <dbReference type="ARBA" id="ARBA00023136"/>
    </source>
</evidence>